<dbReference type="GO" id="GO:0005524">
    <property type="term" value="F:ATP binding"/>
    <property type="evidence" value="ECO:0007669"/>
    <property type="project" value="UniProtKB-KW"/>
</dbReference>
<proteinExistence type="inferred from homology"/>
<dbReference type="Pfam" id="PF00005">
    <property type="entry name" value="ABC_tran"/>
    <property type="match status" value="1"/>
</dbReference>
<accession>A0ABP5VHF7</accession>
<protein>
    <submittedName>
        <fullName evidence="6">ABC transporter ATP-binding protein</fullName>
    </submittedName>
</protein>
<evidence type="ECO:0000313" key="6">
    <source>
        <dbReference type="EMBL" id="GAA2399530.1"/>
    </source>
</evidence>
<dbReference type="RefSeq" id="WP_086844965.1">
    <property type="nucleotide sequence ID" value="NZ_BAAASE010000004.1"/>
</dbReference>
<dbReference type="Gene3D" id="3.40.50.300">
    <property type="entry name" value="P-loop containing nucleotide triphosphate hydrolases"/>
    <property type="match status" value="1"/>
</dbReference>
<feature type="domain" description="ABC transporter" evidence="5">
    <location>
        <begin position="3"/>
        <end position="232"/>
    </location>
</feature>
<dbReference type="PROSITE" id="PS00211">
    <property type="entry name" value="ABC_TRANSPORTER_1"/>
    <property type="match status" value="1"/>
</dbReference>
<comment type="similarity">
    <text evidence="1">Belongs to the ABC transporter superfamily.</text>
</comment>
<evidence type="ECO:0000256" key="1">
    <source>
        <dbReference type="ARBA" id="ARBA00005417"/>
    </source>
</evidence>
<keyword evidence="2" id="KW-0813">Transport</keyword>
<dbReference type="PROSITE" id="PS50893">
    <property type="entry name" value="ABC_TRANSPORTER_2"/>
    <property type="match status" value="1"/>
</dbReference>
<dbReference type="SUPFAM" id="SSF52540">
    <property type="entry name" value="P-loop containing nucleoside triphosphate hydrolases"/>
    <property type="match status" value="1"/>
</dbReference>
<name>A0ABP5VHF7_9ACTN</name>
<keyword evidence="3" id="KW-0547">Nucleotide-binding</keyword>
<comment type="caution">
    <text evidence="6">The sequence shown here is derived from an EMBL/GenBank/DDBJ whole genome shotgun (WGS) entry which is preliminary data.</text>
</comment>
<organism evidence="6 7">
    <name type="scientific">Streptomyces coeruleofuscus</name>
    <dbReference type="NCBI Taxonomy" id="66879"/>
    <lineage>
        <taxon>Bacteria</taxon>
        <taxon>Bacillati</taxon>
        <taxon>Actinomycetota</taxon>
        <taxon>Actinomycetes</taxon>
        <taxon>Kitasatosporales</taxon>
        <taxon>Streptomycetaceae</taxon>
        <taxon>Streptomyces</taxon>
    </lineage>
</organism>
<sequence>MDLQINELTKDHAGGKRAVDSFTLDLKPGVLGLLGPNGAGKSTLMRVLATVTKPTSGRVLWQGTDISKDPGPLRRTLGYLPQDFGVYPQLTAQEFLSYLASAKGLSRGSARSRIAELLGLVNLTDAAKQRLGSMSGGMRQRVGIAQALLNDPKLLIVDEPTVGLDPEERMRFRNLLSGLAADRVVILSTHIVSDVASAADRIAIMAGGRLLRHGAPEELLRLAEGSVWEATVPSDRLPALRQQFLISGTTRTPDGVRVRLLLTGQPPLPQAELVQPELDDAYLLLTSAPAGAPTSAGSSQAMMR</sequence>
<dbReference type="SMART" id="SM00382">
    <property type="entry name" value="AAA"/>
    <property type="match status" value="1"/>
</dbReference>
<dbReference type="InterPro" id="IPR003593">
    <property type="entry name" value="AAA+_ATPase"/>
</dbReference>
<dbReference type="InterPro" id="IPR003439">
    <property type="entry name" value="ABC_transporter-like_ATP-bd"/>
</dbReference>
<keyword evidence="4 6" id="KW-0067">ATP-binding</keyword>
<evidence type="ECO:0000256" key="4">
    <source>
        <dbReference type="ARBA" id="ARBA00022840"/>
    </source>
</evidence>
<evidence type="ECO:0000256" key="2">
    <source>
        <dbReference type="ARBA" id="ARBA00022448"/>
    </source>
</evidence>
<keyword evidence="7" id="KW-1185">Reference proteome</keyword>
<gene>
    <name evidence="6" type="ORF">GCM10010255_35120</name>
</gene>
<evidence type="ECO:0000313" key="7">
    <source>
        <dbReference type="Proteomes" id="UP001499986"/>
    </source>
</evidence>
<dbReference type="InterPro" id="IPR027417">
    <property type="entry name" value="P-loop_NTPase"/>
</dbReference>
<dbReference type="CDD" id="cd03264">
    <property type="entry name" value="ABC_drug_resistance_like"/>
    <property type="match status" value="1"/>
</dbReference>
<dbReference type="PANTHER" id="PTHR43335">
    <property type="entry name" value="ABC TRANSPORTER, ATP-BINDING PROTEIN"/>
    <property type="match status" value="1"/>
</dbReference>
<dbReference type="Proteomes" id="UP001499986">
    <property type="component" value="Unassembled WGS sequence"/>
</dbReference>
<dbReference type="EMBL" id="BAAASE010000004">
    <property type="protein sequence ID" value="GAA2399530.1"/>
    <property type="molecule type" value="Genomic_DNA"/>
</dbReference>
<evidence type="ECO:0000259" key="5">
    <source>
        <dbReference type="PROSITE" id="PS50893"/>
    </source>
</evidence>
<reference evidence="7" key="1">
    <citation type="journal article" date="2019" name="Int. J. Syst. Evol. Microbiol.">
        <title>The Global Catalogue of Microorganisms (GCM) 10K type strain sequencing project: providing services to taxonomists for standard genome sequencing and annotation.</title>
        <authorList>
            <consortium name="The Broad Institute Genomics Platform"/>
            <consortium name="The Broad Institute Genome Sequencing Center for Infectious Disease"/>
            <person name="Wu L."/>
            <person name="Ma J."/>
        </authorList>
    </citation>
    <scope>NUCLEOTIDE SEQUENCE [LARGE SCALE GENOMIC DNA]</scope>
    <source>
        <strain evidence="7">JCM 4358</strain>
    </source>
</reference>
<dbReference type="PANTHER" id="PTHR43335:SF2">
    <property type="entry name" value="ABC TRANSPORTER, ATP-BINDING PROTEIN"/>
    <property type="match status" value="1"/>
</dbReference>
<dbReference type="InterPro" id="IPR017871">
    <property type="entry name" value="ABC_transporter-like_CS"/>
</dbReference>
<evidence type="ECO:0000256" key="3">
    <source>
        <dbReference type="ARBA" id="ARBA00022741"/>
    </source>
</evidence>